<sequence>MAGALVKRAMSLELAVKELWSCIMSKDVGTVGFYCTPGVEKIRVLVEMYDNLCTKPHVFPFVIWTPVYDDFHVNIPGDLSKKIQDEIGGKIGFTDESWKSKTVEQKAADINEVLSGSRFVLLLDNIWDRVDLKQVGIPEPSHQNGSKLVFITTSLDVSRQMEAREKIKVVRFEPENVWGLFHEKFGHTLLNLNRHQHIPDIENEMSRGRKNVDLPLYPPALCRPNPTH</sequence>
<dbReference type="Proteomes" id="UP001472677">
    <property type="component" value="Unassembled WGS sequence"/>
</dbReference>
<evidence type="ECO:0000259" key="1">
    <source>
        <dbReference type="Pfam" id="PF00931"/>
    </source>
</evidence>
<comment type="caution">
    <text evidence="2">The sequence shown here is derived from an EMBL/GenBank/DDBJ whole genome shotgun (WGS) entry which is preliminary data.</text>
</comment>
<dbReference type="InterPro" id="IPR002182">
    <property type="entry name" value="NB-ARC"/>
</dbReference>
<proteinExistence type="predicted"/>
<dbReference type="Gene3D" id="3.40.50.300">
    <property type="entry name" value="P-loop containing nucleotide triphosphate hydrolases"/>
    <property type="match status" value="1"/>
</dbReference>
<gene>
    <name evidence="2" type="ORF">V6N12_057636</name>
</gene>
<reference evidence="2 3" key="1">
    <citation type="journal article" date="2024" name="G3 (Bethesda)">
        <title>Genome assembly of Hibiscus sabdariffa L. provides insights into metabolisms of medicinal natural products.</title>
        <authorList>
            <person name="Kim T."/>
        </authorList>
    </citation>
    <scope>NUCLEOTIDE SEQUENCE [LARGE SCALE GENOMIC DNA]</scope>
    <source>
        <strain evidence="2">TK-2024</strain>
        <tissue evidence="2">Old leaves</tissue>
    </source>
</reference>
<dbReference type="EMBL" id="JBBPBM010000066">
    <property type="protein sequence ID" value="KAK8514740.1"/>
    <property type="molecule type" value="Genomic_DNA"/>
</dbReference>
<name>A0ABR2C5U4_9ROSI</name>
<organism evidence="2 3">
    <name type="scientific">Hibiscus sabdariffa</name>
    <name type="common">roselle</name>
    <dbReference type="NCBI Taxonomy" id="183260"/>
    <lineage>
        <taxon>Eukaryota</taxon>
        <taxon>Viridiplantae</taxon>
        <taxon>Streptophyta</taxon>
        <taxon>Embryophyta</taxon>
        <taxon>Tracheophyta</taxon>
        <taxon>Spermatophyta</taxon>
        <taxon>Magnoliopsida</taxon>
        <taxon>eudicotyledons</taxon>
        <taxon>Gunneridae</taxon>
        <taxon>Pentapetalae</taxon>
        <taxon>rosids</taxon>
        <taxon>malvids</taxon>
        <taxon>Malvales</taxon>
        <taxon>Malvaceae</taxon>
        <taxon>Malvoideae</taxon>
        <taxon>Hibiscus</taxon>
    </lineage>
</organism>
<dbReference type="SUPFAM" id="SSF52540">
    <property type="entry name" value="P-loop containing nucleoside triphosphate hydrolases"/>
    <property type="match status" value="1"/>
</dbReference>
<dbReference type="InterPro" id="IPR027417">
    <property type="entry name" value="P-loop_NTPase"/>
</dbReference>
<keyword evidence="3" id="KW-1185">Reference proteome</keyword>
<evidence type="ECO:0000313" key="2">
    <source>
        <dbReference type="EMBL" id="KAK8514740.1"/>
    </source>
</evidence>
<dbReference type="Pfam" id="PF00931">
    <property type="entry name" value="NB-ARC"/>
    <property type="match status" value="1"/>
</dbReference>
<accession>A0ABR2C5U4</accession>
<protein>
    <recommendedName>
        <fullName evidence="1">NB-ARC domain-containing protein</fullName>
    </recommendedName>
</protein>
<evidence type="ECO:0000313" key="3">
    <source>
        <dbReference type="Proteomes" id="UP001472677"/>
    </source>
</evidence>
<feature type="domain" description="NB-ARC" evidence="1">
    <location>
        <begin position="15"/>
        <end position="186"/>
    </location>
</feature>